<feature type="signal peptide" evidence="1">
    <location>
        <begin position="1"/>
        <end position="19"/>
    </location>
</feature>
<reference evidence="2" key="2">
    <citation type="submission" date="2023-05" db="EMBL/GenBank/DDBJ databases">
        <authorList>
            <person name="Fouks B."/>
        </authorList>
    </citation>
    <scope>NUCLEOTIDE SEQUENCE</scope>
    <source>
        <strain evidence="2">Stay&amp;Tobe</strain>
        <tissue evidence="2">Testes</tissue>
    </source>
</reference>
<protein>
    <submittedName>
        <fullName evidence="2">Uncharacterized protein</fullName>
    </submittedName>
</protein>
<gene>
    <name evidence="2" type="ORF">L9F63_009004</name>
</gene>
<evidence type="ECO:0000313" key="2">
    <source>
        <dbReference type="EMBL" id="KAJ9573610.1"/>
    </source>
</evidence>
<name>A0AAD8E0X8_DIPPU</name>
<accession>A0AAD8E0X8</accession>
<comment type="caution">
    <text evidence="2">The sequence shown here is derived from an EMBL/GenBank/DDBJ whole genome shotgun (WGS) entry which is preliminary data.</text>
</comment>
<keyword evidence="1" id="KW-0732">Signal</keyword>
<dbReference type="Proteomes" id="UP001233999">
    <property type="component" value="Unassembled WGS sequence"/>
</dbReference>
<keyword evidence="3" id="KW-1185">Reference proteome</keyword>
<sequence length="106" mass="12354">MRIFALFVIISMIISYGRCRHFGHEAESDNYGGWLNIFGLPFSVIYRHKKEDGSEPDVHESEIKIRNKAKVSEYNRLHGGILYDLFGITLFRNVDQYLNEGQTKNK</sequence>
<evidence type="ECO:0000313" key="3">
    <source>
        <dbReference type="Proteomes" id="UP001233999"/>
    </source>
</evidence>
<feature type="chain" id="PRO_5042260186" evidence="1">
    <location>
        <begin position="20"/>
        <end position="106"/>
    </location>
</feature>
<reference evidence="2" key="1">
    <citation type="journal article" date="2023" name="IScience">
        <title>Live-bearing cockroach genome reveals convergent evolutionary mechanisms linked to viviparity in insects and beyond.</title>
        <authorList>
            <person name="Fouks B."/>
            <person name="Harrison M.C."/>
            <person name="Mikhailova A.A."/>
            <person name="Marchal E."/>
            <person name="English S."/>
            <person name="Carruthers M."/>
            <person name="Jennings E.C."/>
            <person name="Chiamaka E.L."/>
            <person name="Frigard R.A."/>
            <person name="Pippel M."/>
            <person name="Attardo G.M."/>
            <person name="Benoit J.B."/>
            <person name="Bornberg-Bauer E."/>
            <person name="Tobe S.S."/>
        </authorList>
    </citation>
    <scope>NUCLEOTIDE SEQUENCE</scope>
    <source>
        <strain evidence="2">Stay&amp;Tobe</strain>
    </source>
</reference>
<evidence type="ECO:0000256" key="1">
    <source>
        <dbReference type="SAM" id="SignalP"/>
    </source>
</evidence>
<organism evidence="2 3">
    <name type="scientific">Diploptera punctata</name>
    <name type="common">Pacific beetle cockroach</name>
    <dbReference type="NCBI Taxonomy" id="6984"/>
    <lineage>
        <taxon>Eukaryota</taxon>
        <taxon>Metazoa</taxon>
        <taxon>Ecdysozoa</taxon>
        <taxon>Arthropoda</taxon>
        <taxon>Hexapoda</taxon>
        <taxon>Insecta</taxon>
        <taxon>Pterygota</taxon>
        <taxon>Neoptera</taxon>
        <taxon>Polyneoptera</taxon>
        <taxon>Dictyoptera</taxon>
        <taxon>Blattodea</taxon>
        <taxon>Blaberoidea</taxon>
        <taxon>Blaberidae</taxon>
        <taxon>Diplopterinae</taxon>
        <taxon>Diploptera</taxon>
    </lineage>
</organism>
<dbReference type="AlphaFoldDB" id="A0AAD8E0X8"/>
<dbReference type="EMBL" id="JASPKZ010010688">
    <property type="protein sequence ID" value="KAJ9573610.1"/>
    <property type="molecule type" value="Genomic_DNA"/>
</dbReference>
<proteinExistence type="predicted"/>